<keyword evidence="1" id="KW-0732">Signal</keyword>
<sequence length="412" mass="45989">MKKFFILLLLSVGFQVYAQDDAVVLVIPNADSKILLDGLEKGVSKSGSSVRLETSAGEHYIEAQPINPALQTKGEVVLLESNKQKILKIQFEERLGSSVELIKVADLNISLPGVVTVSAWNSDHPNQNYPYPTQWFAFEKGDEIVLDATMSNRNGTNIINVLTYPDKVVRYSNNGFTELKDVRIKVEQRGIFAFVLATNHAFDRNCFLKIHRKPATAETTTFNSTVSLKKIYTPISIHEVQDFFINGGLNATFANGKSRITIPISLPENTVEWYYRFSASRNKEDIENVKTNFKLLSEVATATFGLTGVSGMVTESIFNNLAQPPGSDFCDIYLLPSEYRSTFEAKQDDQLRHYPDGGRQNFKSGNVRVTCCNTGQFYLGIKNPAATMGINVSIEVVAITVKEDYVMEYVQN</sequence>
<comment type="caution">
    <text evidence="2">The sequence shown here is derived from an EMBL/GenBank/DDBJ whole genome shotgun (WGS) entry which is preliminary data.</text>
</comment>
<dbReference type="Proteomes" id="UP000772618">
    <property type="component" value="Unassembled WGS sequence"/>
</dbReference>
<reference evidence="2 3" key="1">
    <citation type="submission" date="2021-05" db="EMBL/GenBank/DDBJ databases">
        <title>A Polyphasic approach of four new species of the genus Ohtaekwangia: Ohtaekwangia histidinii sp. nov., Ohtaekwangia cretensis sp. nov., Ohtaekwangia indiensis sp. nov., Ohtaekwangia reichenbachii sp. nov. from diverse environment.</title>
        <authorList>
            <person name="Octaviana S."/>
        </authorList>
    </citation>
    <scope>NUCLEOTIDE SEQUENCE [LARGE SCALE GENOMIC DNA]</scope>
    <source>
        <strain evidence="2 3">PWU20</strain>
    </source>
</reference>
<evidence type="ECO:0000256" key="1">
    <source>
        <dbReference type="SAM" id="SignalP"/>
    </source>
</evidence>
<feature type="chain" id="PRO_5045286232" description="PEGA domain-containing protein" evidence="1">
    <location>
        <begin position="19"/>
        <end position="412"/>
    </location>
</feature>
<keyword evidence="3" id="KW-1185">Reference proteome</keyword>
<organism evidence="2 3">
    <name type="scientific">Chryseosolibacter indicus</name>
    <dbReference type="NCBI Taxonomy" id="2782351"/>
    <lineage>
        <taxon>Bacteria</taxon>
        <taxon>Pseudomonadati</taxon>
        <taxon>Bacteroidota</taxon>
        <taxon>Cytophagia</taxon>
        <taxon>Cytophagales</taxon>
        <taxon>Chryseotaleaceae</taxon>
        <taxon>Chryseosolibacter</taxon>
    </lineage>
</organism>
<accession>A0ABS5VUQ5</accession>
<gene>
    <name evidence="2" type="ORF">KK060_17805</name>
</gene>
<evidence type="ECO:0000313" key="2">
    <source>
        <dbReference type="EMBL" id="MBT1705153.1"/>
    </source>
</evidence>
<evidence type="ECO:0008006" key="4">
    <source>
        <dbReference type="Google" id="ProtNLM"/>
    </source>
</evidence>
<dbReference type="RefSeq" id="WP_254155108.1">
    <property type="nucleotide sequence ID" value="NZ_JAHESD010000047.1"/>
</dbReference>
<dbReference type="EMBL" id="JAHESD010000047">
    <property type="protein sequence ID" value="MBT1705153.1"/>
    <property type="molecule type" value="Genomic_DNA"/>
</dbReference>
<feature type="signal peptide" evidence="1">
    <location>
        <begin position="1"/>
        <end position="18"/>
    </location>
</feature>
<proteinExistence type="predicted"/>
<protein>
    <recommendedName>
        <fullName evidence="4">PEGA domain-containing protein</fullName>
    </recommendedName>
</protein>
<evidence type="ECO:0000313" key="3">
    <source>
        <dbReference type="Proteomes" id="UP000772618"/>
    </source>
</evidence>
<name>A0ABS5VUQ5_9BACT</name>